<dbReference type="Proteomes" id="UP000789595">
    <property type="component" value="Unassembled WGS sequence"/>
</dbReference>
<keyword evidence="16" id="KW-1185">Reference proteome</keyword>
<keyword evidence="6" id="KW-0630">Potassium</keyword>
<dbReference type="InterPro" id="IPR003148">
    <property type="entry name" value="RCK_N"/>
</dbReference>
<evidence type="ECO:0000259" key="13">
    <source>
        <dbReference type="PROSITE" id="PS51201"/>
    </source>
</evidence>
<dbReference type="GO" id="GO:0016020">
    <property type="term" value="C:membrane"/>
    <property type="evidence" value="ECO:0007669"/>
    <property type="project" value="InterPro"/>
</dbReference>
<evidence type="ECO:0000256" key="4">
    <source>
        <dbReference type="ARBA" id="ARBA00022538"/>
    </source>
</evidence>
<keyword evidence="12" id="KW-0732">Signal</keyword>
<evidence type="ECO:0000256" key="2">
    <source>
        <dbReference type="ARBA" id="ARBA00022448"/>
    </source>
</evidence>
<dbReference type="Pfam" id="PF00999">
    <property type="entry name" value="Na_H_Exchanger"/>
    <property type="match status" value="1"/>
</dbReference>
<evidence type="ECO:0000256" key="9">
    <source>
        <dbReference type="ARBA" id="ARBA00023136"/>
    </source>
</evidence>
<dbReference type="SUPFAM" id="SSF51735">
    <property type="entry name" value="NAD(P)-binding Rossmann-fold domains"/>
    <property type="match status" value="1"/>
</dbReference>
<evidence type="ECO:0000256" key="8">
    <source>
        <dbReference type="ARBA" id="ARBA00023065"/>
    </source>
</evidence>
<evidence type="ECO:0000256" key="3">
    <source>
        <dbReference type="ARBA" id="ARBA00022449"/>
    </source>
</evidence>
<reference evidence="14" key="1">
    <citation type="submission" date="2021-01" db="EMBL/GenBank/DDBJ databases">
        <authorList>
            <person name="Corre E."/>
            <person name="Pelletier E."/>
            <person name="Niang G."/>
            <person name="Scheremetjew M."/>
            <person name="Finn R."/>
            <person name="Kale V."/>
            <person name="Holt S."/>
            <person name="Cochrane G."/>
            <person name="Meng A."/>
            <person name="Brown T."/>
            <person name="Cohen L."/>
        </authorList>
    </citation>
    <scope>NUCLEOTIDE SEQUENCE</scope>
    <source>
        <strain evidence="14">CCMP1756</strain>
    </source>
</reference>
<dbReference type="EMBL" id="CAKKNE010000002">
    <property type="protein sequence ID" value="CAH0368373.1"/>
    <property type="molecule type" value="Genomic_DNA"/>
</dbReference>
<dbReference type="Gene3D" id="3.40.50.720">
    <property type="entry name" value="NAD(P)-binding Rossmann-like Domain"/>
    <property type="match status" value="1"/>
</dbReference>
<dbReference type="InterPro" id="IPR006153">
    <property type="entry name" value="Cation/H_exchanger_TM"/>
</dbReference>
<sequence>MRRPLVLLTATTALAWAPPPTQFAAARRGAAAALPQLRPTTTHRAAPAADAPLPPPTLTTKLVSKVRRAVARPKWRGAAAVSAGAVAAAWGLRAPLAAVLEKSFLGDAFATLLRAGARRDALAVLLAFAVAVPGFKGFGASPVLAFLASGALLGPHGLAVISDVGLTQRLADLGVCFFLFEMGLELSLGRLKALRRELGLGAAQVAATSIILAKLATPALRLTTTSQAAVVGSALALSSSAFALRLLRDRDDLATAHGRAALGVLLAQNLAVVPLLAAIPGLAGRSAVEGTVGKAVAAAAAKGLIALATVELVGKHVMNSLFFMSAQTKSQEAFLAVVLLNVLGIASVTEAAGLPAALGALLAGASLSQTRYRYQVEADVAPFRGVLLGLFFATVGFSVDFGVVAARPRAALAATLGLVAAKAAALVPLGLFFRLPAAAAARTGLLLAPAGEFGFVAVGLAKAFKVLDASTARLLTTAAALSMCLTPGLAALGDRLAEPLDRLEAAWLRRSRRARDDAAVGRAVKNAQGELVVVVGYGRVGRVVCELLDAKLQRYVVFDLDPHKATDARQRGKPVFFGDLGRPEVLEYFGVGAARLVVVAVADKRATNRVVVALRRLYPDLEIIARARDSEHQRRLNKMLGVVAMVPTLPEDSRLLSLPFGGAVLRALNYKKEDVDGLIEESRRSALGLFDGVSETLVAEEQATLLEQLGVPQDSENSEEPAEEEAVTV</sequence>
<dbReference type="OrthoDB" id="4834at2759"/>
<dbReference type="PANTHER" id="PTHR46157:SF4">
    <property type="entry name" value="K(+) EFFLUX ANTIPORTER 3, CHLOROPLASTIC"/>
    <property type="match status" value="1"/>
</dbReference>
<feature type="transmembrane region" description="Helical" evidence="11">
    <location>
        <begin position="228"/>
        <end position="248"/>
    </location>
</feature>
<dbReference type="AlphaFoldDB" id="A0A7S3ZXQ8"/>
<dbReference type="GO" id="GO:0012505">
    <property type="term" value="C:endomembrane system"/>
    <property type="evidence" value="ECO:0007669"/>
    <property type="project" value="UniProtKB-SubCell"/>
</dbReference>
<dbReference type="GO" id="GO:0015297">
    <property type="term" value="F:antiporter activity"/>
    <property type="evidence" value="ECO:0007669"/>
    <property type="project" value="UniProtKB-KW"/>
</dbReference>
<evidence type="ECO:0000313" key="15">
    <source>
        <dbReference type="EMBL" id="CAH0368373.1"/>
    </source>
</evidence>
<evidence type="ECO:0000313" key="16">
    <source>
        <dbReference type="Proteomes" id="UP000789595"/>
    </source>
</evidence>
<feature type="transmembrane region" description="Helical" evidence="11">
    <location>
        <begin position="78"/>
        <end position="100"/>
    </location>
</feature>
<organism evidence="14">
    <name type="scientific">Pelagomonas calceolata</name>
    <dbReference type="NCBI Taxonomy" id="35677"/>
    <lineage>
        <taxon>Eukaryota</taxon>
        <taxon>Sar</taxon>
        <taxon>Stramenopiles</taxon>
        <taxon>Ochrophyta</taxon>
        <taxon>Pelagophyceae</taxon>
        <taxon>Pelagomonadales</taxon>
        <taxon>Pelagomonadaceae</taxon>
        <taxon>Pelagomonas</taxon>
    </lineage>
</organism>
<dbReference type="PROSITE" id="PS51201">
    <property type="entry name" value="RCK_N"/>
    <property type="match status" value="1"/>
</dbReference>
<feature type="transmembrane region" description="Helical" evidence="11">
    <location>
        <begin position="260"/>
        <end position="283"/>
    </location>
</feature>
<proteinExistence type="predicted"/>
<keyword evidence="7 11" id="KW-1133">Transmembrane helix</keyword>
<keyword evidence="9 11" id="KW-0472">Membrane</keyword>
<evidence type="ECO:0000256" key="7">
    <source>
        <dbReference type="ARBA" id="ARBA00022989"/>
    </source>
</evidence>
<feature type="signal peptide" evidence="12">
    <location>
        <begin position="1"/>
        <end position="17"/>
    </location>
</feature>
<accession>A0A7S3ZXQ8</accession>
<dbReference type="PANTHER" id="PTHR46157">
    <property type="entry name" value="K(+) EFFLUX ANTIPORTER 3, CHLOROPLASTIC"/>
    <property type="match status" value="1"/>
</dbReference>
<feature type="transmembrane region" description="Helical" evidence="11">
    <location>
        <begin position="410"/>
        <end position="433"/>
    </location>
</feature>
<feature type="transmembrane region" description="Helical" evidence="11">
    <location>
        <begin position="472"/>
        <end position="492"/>
    </location>
</feature>
<dbReference type="Gene3D" id="1.20.1530.20">
    <property type="match status" value="1"/>
</dbReference>
<feature type="domain" description="RCK N-terminal" evidence="13">
    <location>
        <begin position="529"/>
        <end position="646"/>
    </location>
</feature>
<feature type="compositionally biased region" description="Acidic residues" evidence="10">
    <location>
        <begin position="716"/>
        <end position="729"/>
    </location>
</feature>
<evidence type="ECO:0000256" key="10">
    <source>
        <dbReference type="SAM" id="MobiDB-lite"/>
    </source>
</evidence>
<evidence type="ECO:0000313" key="14">
    <source>
        <dbReference type="EMBL" id="CAE0697304.1"/>
    </source>
</evidence>
<dbReference type="EMBL" id="HBIW01014791">
    <property type="protein sequence ID" value="CAE0697304.1"/>
    <property type="molecule type" value="Transcribed_RNA"/>
</dbReference>
<evidence type="ECO:0000256" key="12">
    <source>
        <dbReference type="SAM" id="SignalP"/>
    </source>
</evidence>
<keyword evidence="5 11" id="KW-0812">Transmembrane</keyword>
<gene>
    <name evidence="14" type="ORF">PCAL00307_LOCUS12740</name>
    <name evidence="15" type="ORF">PECAL_2P14350</name>
</gene>
<keyword evidence="4" id="KW-0633">Potassium transport</keyword>
<dbReference type="Pfam" id="PF02254">
    <property type="entry name" value="TrkA_N"/>
    <property type="match status" value="1"/>
</dbReference>
<reference evidence="15" key="2">
    <citation type="submission" date="2021-11" db="EMBL/GenBank/DDBJ databases">
        <authorList>
            <consortium name="Genoscope - CEA"/>
            <person name="William W."/>
        </authorList>
    </citation>
    <scope>NUCLEOTIDE SEQUENCE</scope>
</reference>
<evidence type="ECO:0000256" key="5">
    <source>
        <dbReference type="ARBA" id="ARBA00022692"/>
    </source>
</evidence>
<protein>
    <recommendedName>
        <fullName evidence="13">RCK N-terminal domain-containing protein</fullName>
    </recommendedName>
</protein>
<keyword evidence="2" id="KW-0813">Transport</keyword>
<feature type="transmembrane region" description="Helical" evidence="11">
    <location>
        <begin position="198"/>
        <end position="216"/>
    </location>
</feature>
<evidence type="ECO:0000256" key="11">
    <source>
        <dbReference type="SAM" id="Phobius"/>
    </source>
</evidence>
<keyword evidence="8" id="KW-0406">Ion transport</keyword>
<feature type="chain" id="PRO_5035593745" description="RCK N-terminal domain-containing protein" evidence="12">
    <location>
        <begin position="18"/>
        <end position="729"/>
    </location>
</feature>
<dbReference type="GO" id="GO:0006813">
    <property type="term" value="P:potassium ion transport"/>
    <property type="evidence" value="ECO:0007669"/>
    <property type="project" value="UniProtKB-KW"/>
</dbReference>
<evidence type="ECO:0000256" key="1">
    <source>
        <dbReference type="ARBA" id="ARBA00004127"/>
    </source>
</evidence>
<feature type="transmembrane region" description="Helical" evidence="11">
    <location>
        <begin position="383"/>
        <end position="403"/>
    </location>
</feature>
<comment type="subcellular location">
    <subcellularLocation>
        <location evidence="1">Endomembrane system</location>
        <topology evidence="1">Multi-pass membrane protein</topology>
    </subcellularLocation>
</comment>
<dbReference type="GO" id="GO:1902600">
    <property type="term" value="P:proton transmembrane transport"/>
    <property type="evidence" value="ECO:0007669"/>
    <property type="project" value="InterPro"/>
</dbReference>
<dbReference type="InterPro" id="IPR038770">
    <property type="entry name" value="Na+/solute_symporter_sf"/>
</dbReference>
<dbReference type="FunFam" id="3.40.50.720:FF:000036">
    <property type="entry name" value="Glutathione-regulated potassium-efflux system protein KefB"/>
    <property type="match status" value="1"/>
</dbReference>
<name>A0A7S3ZXQ8_9STRA</name>
<dbReference type="InterPro" id="IPR036291">
    <property type="entry name" value="NAD(P)-bd_dom_sf"/>
</dbReference>
<evidence type="ECO:0000256" key="6">
    <source>
        <dbReference type="ARBA" id="ARBA00022958"/>
    </source>
</evidence>
<keyword evidence="3" id="KW-0050">Antiport</keyword>
<feature type="region of interest" description="Disordered" evidence="10">
    <location>
        <begin position="708"/>
        <end position="729"/>
    </location>
</feature>
<feature type="transmembrane region" description="Helical" evidence="11">
    <location>
        <begin position="295"/>
        <end position="313"/>
    </location>
</feature>
<feature type="transmembrane region" description="Helical" evidence="11">
    <location>
        <begin position="439"/>
        <end position="460"/>
    </location>
</feature>
<feature type="transmembrane region" description="Helical" evidence="11">
    <location>
        <begin position="334"/>
        <end position="363"/>
    </location>
</feature>